<keyword evidence="9" id="KW-1185">Reference proteome</keyword>
<dbReference type="Pfam" id="PF17390">
    <property type="entry name" value="Bac_rhamnosid_C"/>
    <property type="match status" value="1"/>
</dbReference>
<proteinExistence type="predicted"/>
<feature type="domain" description="Alpha-L-rhamnosidase six-hairpin glycosidase" evidence="6">
    <location>
        <begin position="326"/>
        <end position="650"/>
    </location>
</feature>
<dbReference type="RefSeq" id="WP_179753551.1">
    <property type="nucleotide sequence ID" value="NZ_JACCBU010000001.1"/>
</dbReference>
<dbReference type="Pfam" id="PF08531">
    <property type="entry name" value="Bac_rhamnosid_N"/>
    <property type="match status" value="1"/>
</dbReference>
<gene>
    <name evidence="8" type="ORF">BKA15_003950</name>
</gene>
<dbReference type="PANTHER" id="PTHR33307:SF11">
    <property type="entry name" value="ALPHA-L-RHAMNOSIDASE"/>
    <property type="match status" value="1"/>
</dbReference>
<feature type="domain" description="Alpha-L-rhamnosidase concanavalin-like" evidence="4">
    <location>
        <begin position="224"/>
        <end position="320"/>
    </location>
</feature>
<protein>
    <recommendedName>
        <fullName evidence="2">alpha-L-rhamnosidase</fullName>
        <ecNumber evidence="2">3.2.1.40</ecNumber>
    </recommendedName>
</protein>
<dbReference type="AlphaFoldDB" id="A0A7Y9I9U0"/>
<evidence type="ECO:0000256" key="2">
    <source>
        <dbReference type="ARBA" id="ARBA00012652"/>
    </source>
</evidence>
<dbReference type="InterPro" id="IPR035396">
    <property type="entry name" value="Bac_rhamnosid6H"/>
</dbReference>
<dbReference type="Gene3D" id="2.60.120.260">
    <property type="entry name" value="Galactose-binding domain-like"/>
    <property type="match status" value="2"/>
</dbReference>
<dbReference type="Proteomes" id="UP000569914">
    <property type="component" value="Unassembled WGS sequence"/>
</dbReference>
<comment type="catalytic activity">
    <reaction evidence="1">
        <text>Hydrolysis of terminal non-reducing alpha-L-rhamnose residues in alpha-L-rhamnosides.</text>
        <dbReference type="EC" id="3.2.1.40"/>
    </reaction>
</comment>
<dbReference type="Pfam" id="PF05592">
    <property type="entry name" value="Bac_rhamnosid"/>
    <property type="match status" value="1"/>
</dbReference>
<dbReference type="EMBL" id="JACCBU010000001">
    <property type="protein sequence ID" value="NYE72621.1"/>
    <property type="molecule type" value="Genomic_DNA"/>
</dbReference>
<evidence type="ECO:0000313" key="9">
    <source>
        <dbReference type="Proteomes" id="UP000569914"/>
    </source>
</evidence>
<dbReference type="InterPro" id="IPR008928">
    <property type="entry name" value="6-hairpin_glycosidase_sf"/>
</dbReference>
<evidence type="ECO:0000259" key="7">
    <source>
        <dbReference type="Pfam" id="PF17390"/>
    </source>
</evidence>
<keyword evidence="3 8" id="KW-0378">Hydrolase</keyword>
<dbReference type="SUPFAM" id="SSF48208">
    <property type="entry name" value="Six-hairpin glycosidases"/>
    <property type="match status" value="1"/>
</dbReference>
<evidence type="ECO:0000259" key="5">
    <source>
        <dbReference type="Pfam" id="PF08531"/>
    </source>
</evidence>
<comment type="caution">
    <text evidence="8">The sequence shown here is derived from an EMBL/GenBank/DDBJ whole genome shotgun (WGS) entry which is preliminary data.</text>
</comment>
<feature type="domain" description="Bacterial alpha-L-rhamnosidase N-terminal" evidence="5">
    <location>
        <begin position="47"/>
        <end position="214"/>
    </location>
</feature>
<evidence type="ECO:0000256" key="3">
    <source>
        <dbReference type="ARBA" id="ARBA00022801"/>
    </source>
</evidence>
<accession>A0A7Y9I9U0</accession>
<dbReference type="InterPro" id="IPR008902">
    <property type="entry name" value="Rhamnosid_concanavalin"/>
</dbReference>
<reference evidence="8 9" key="1">
    <citation type="submission" date="2020-07" db="EMBL/GenBank/DDBJ databases">
        <title>Sequencing the genomes of 1000 actinobacteria strains.</title>
        <authorList>
            <person name="Klenk H.-P."/>
        </authorList>
    </citation>
    <scope>NUCLEOTIDE SEQUENCE [LARGE SCALE GENOMIC DNA]</scope>
    <source>
        <strain evidence="8 9">DSM 22083</strain>
    </source>
</reference>
<dbReference type="InterPro" id="IPR016007">
    <property type="entry name" value="Alpha_rhamnosid"/>
</dbReference>
<dbReference type="GO" id="GO:0030596">
    <property type="term" value="F:alpha-L-rhamnosidase activity"/>
    <property type="evidence" value="ECO:0007669"/>
    <property type="project" value="UniProtKB-EC"/>
</dbReference>
<evidence type="ECO:0000259" key="6">
    <source>
        <dbReference type="Pfam" id="PF17389"/>
    </source>
</evidence>
<evidence type="ECO:0000259" key="4">
    <source>
        <dbReference type="Pfam" id="PF05592"/>
    </source>
</evidence>
<sequence>MINSDPEEQRDDPPAHGAHWITAPAWRADPAGPLPVLGTVFHCAATPVSAVLRIAGLGVFSASINDGAASADLLEPGYTDYAQRAEFCRYDVTHLITPGDNVIMIELGPGLYRSQRLDDRWTKIKTEYGELAACASLTLEYQDRPATTVITGIDWGATVGQTRSSNWTGGEDFDAGLPLDASVDGIPGWPRAVIAAVPPRLRLSAKTTPPLRVREVLDPVELRTVAPGAQVIDFGVNFAGWAEVDLPPGARVKLRPAELLHPDGTIDPRTEGWDPVYHTVAAGARPLTWHPRFCYNGLRYLEISGLDSPLGAENVRGLVISADARSAGDFACSDDKITALHTIIRRAVTSNMFSVFTDCPHREKLNFLEELHLAFPVLRWNYDVLAILANTLRLIREAQGQDGHLPLYVPEWDPFPDPWRGDVNWGGAVIMLPWLLHRAYADESVLRDNEEAMGRYARHLLDSRVDGLIRYGDWDGREFRAVPLVSTATLARLLGVLADALDRLGRLADAALWRNEARLVTERVRSEFWNDHDLTVGGDTLGELAIAARYGIVPPGRVADVVDRLERRIIDDGYVADVGEVGLPALLELLAEHDRHETIFRFARQEERPGYGFQLRHGATSLTETWDGPTYGISQNHFMLGAIDDWFFAHLAGLQQAPGDVGFRELIIRPRPCGGIDWARASYRTERGNFAVEWRIDGDAFRLQAAIPDGSACLIETPDGHRQRVGGGTHLITRPATVEATR</sequence>
<dbReference type="GO" id="GO:0005975">
    <property type="term" value="P:carbohydrate metabolic process"/>
    <property type="evidence" value="ECO:0007669"/>
    <property type="project" value="InterPro"/>
</dbReference>
<dbReference type="Gene3D" id="1.50.10.10">
    <property type="match status" value="1"/>
</dbReference>
<dbReference type="EC" id="3.2.1.40" evidence="2"/>
<dbReference type="InterPro" id="IPR012341">
    <property type="entry name" value="6hp_glycosidase-like_sf"/>
</dbReference>
<feature type="domain" description="Alpha-L-rhamnosidase C-terminal" evidence="7">
    <location>
        <begin position="653"/>
        <end position="728"/>
    </location>
</feature>
<dbReference type="InterPro" id="IPR035398">
    <property type="entry name" value="Bac_rhamnosid_C"/>
</dbReference>
<dbReference type="PANTHER" id="PTHR33307">
    <property type="entry name" value="ALPHA-RHAMNOSIDASE (EUROFUNG)"/>
    <property type="match status" value="1"/>
</dbReference>
<keyword evidence="8" id="KW-0326">Glycosidase</keyword>
<evidence type="ECO:0000256" key="1">
    <source>
        <dbReference type="ARBA" id="ARBA00001445"/>
    </source>
</evidence>
<dbReference type="Pfam" id="PF17389">
    <property type="entry name" value="Bac_rhamnosid6H"/>
    <property type="match status" value="1"/>
</dbReference>
<dbReference type="Gene3D" id="2.60.420.10">
    <property type="entry name" value="Maltose phosphorylase, domain 3"/>
    <property type="match status" value="1"/>
</dbReference>
<dbReference type="InterPro" id="IPR013737">
    <property type="entry name" value="Bac_rhamnosid_N"/>
</dbReference>
<evidence type="ECO:0000313" key="8">
    <source>
        <dbReference type="EMBL" id="NYE72621.1"/>
    </source>
</evidence>
<organism evidence="8 9">
    <name type="scientific">Microlunatus parietis</name>
    <dbReference type="NCBI Taxonomy" id="682979"/>
    <lineage>
        <taxon>Bacteria</taxon>
        <taxon>Bacillati</taxon>
        <taxon>Actinomycetota</taxon>
        <taxon>Actinomycetes</taxon>
        <taxon>Propionibacteriales</taxon>
        <taxon>Propionibacteriaceae</taxon>
        <taxon>Microlunatus</taxon>
    </lineage>
</organism>
<name>A0A7Y9I9U0_9ACTN</name>